<reference evidence="2 3" key="1">
    <citation type="journal article" date="2018" name="Mol. Biol. Evol.">
        <title>Broad Genomic Sampling Reveals a Smut Pathogenic Ancestry of the Fungal Clade Ustilaginomycotina.</title>
        <authorList>
            <person name="Kijpornyongpan T."/>
            <person name="Mondo S.J."/>
            <person name="Barry K."/>
            <person name="Sandor L."/>
            <person name="Lee J."/>
            <person name="Lipzen A."/>
            <person name="Pangilinan J."/>
            <person name="LaButti K."/>
            <person name="Hainaut M."/>
            <person name="Henrissat B."/>
            <person name="Grigoriev I.V."/>
            <person name="Spatafora J.W."/>
            <person name="Aime M.C."/>
        </authorList>
    </citation>
    <scope>NUCLEOTIDE SEQUENCE [LARGE SCALE GENOMIC DNA]</scope>
    <source>
        <strain evidence="2 3">MCA 5214</strain>
    </source>
</reference>
<dbReference type="GeneID" id="37027756"/>
<evidence type="ECO:0000256" key="1">
    <source>
        <dbReference type="SAM" id="MobiDB-lite"/>
    </source>
</evidence>
<name>A0A316UV35_9BASI</name>
<dbReference type="PANTHER" id="PTHR13523:SF2">
    <property type="entry name" value="COILED-COIL-HELIX-COILED-COIL-HELIX DOMAIN CONTAINING 2, ISOFORM A-RELATED"/>
    <property type="match status" value="1"/>
</dbReference>
<dbReference type="InterPro" id="IPR055304">
    <property type="entry name" value="CHCHD2/10-like"/>
</dbReference>
<dbReference type="RefSeq" id="XP_025363260.1">
    <property type="nucleotide sequence ID" value="XM_025505933.1"/>
</dbReference>
<evidence type="ECO:0000313" key="2">
    <source>
        <dbReference type="EMBL" id="PWN28648.1"/>
    </source>
</evidence>
<feature type="compositionally biased region" description="Low complexity" evidence="1">
    <location>
        <begin position="25"/>
        <end position="39"/>
    </location>
</feature>
<protein>
    <recommendedName>
        <fullName evidence="4">CHCH domain-containing protein</fullName>
    </recommendedName>
</protein>
<dbReference type="GO" id="GO:0005739">
    <property type="term" value="C:mitochondrion"/>
    <property type="evidence" value="ECO:0007669"/>
    <property type="project" value="TreeGrafter"/>
</dbReference>
<dbReference type="GO" id="GO:0007005">
    <property type="term" value="P:mitochondrion organization"/>
    <property type="evidence" value="ECO:0007669"/>
    <property type="project" value="InterPro"/>
</dbReference>
<dbReference type="AlphaFoldDB" id="A0A316UV35"/>
<dbReference type="PANTHER" id="PTHR13523">
    <property type="entry name" value="COILED-COIL-HELIX-COILED-COIL-HELIX DOMAIN CONTAINING 2/NUR77"/>
    <property type="match status" value="1"/>
</dbReference>
<dbReference type="OrthoDB" id="1106148at2759"/>
<feature type="compositionally biased region" description="Gly residues" evidence="1">
    <location>
        <begin position="7"/>
        <end position="24"/>
    </location>
</feature>
<sequence length="183" mass="18111">MPRSSRSGGGGRPSSGGSRFGGSSSGPSSSFGSGSQSRGAHTQAGTYPQSYHPPGQGAGARTAPPPQQQAAPAAAPTSGGGGLFGQMASTAAGVAVGSTVGHGLSNMLFGGGAPRAAEQVPPEHAPAADFAQAQAEGQRVGGINCEMQSKDFLRCLEGTGNDVNACSFYLEQLKQCQAAARPY</sequence>
<gene>
    <name evidence="2" type="ORF">BDZ90DRAFT_231620</name>
</gene>
<dbReference type="STRING" id="1569628.A0A316UV35"/>
<accession>A0A316UV35</accession>
<proteinExistence type="predicted"/>
<feature type="compositionally biased region" description="Low complexity" evidence="1">
    <location>
        <begin position="53"/>
        <end position="77"/>
    </location>
</feature>
<organism evidence="2 3">
    <name type="scientific">Jaminaea rosea</name>
    <dbReference type="NCBI Taxonomy" id="1569628"/>
    <lineage>
        <taxon>Eukaryota</taxon>
        <taxon>Fungi</taxon>
        <taxon>Dikarya</taxon>
        <taxon>Basidiomycota</taxon>
        <taxon>Ustilaginomycotina</taxon>
        <taxon>Exobasidiomycetes</taxon>
        <taxon>Microstromatales</taxon>
        <taxon>Microstromatales incertae sedis</taxon>
        <taxon>Jaminaea</taxon>
    </lineage>
</organism>
<dbReference type="GO" id="GO:0005634">
    <property type="term" value="C:nucleus"/>
    <property type="evidence" value="ECO:0007669"/>
    <property type="project" value="TreeGrafter"/>
</dbReference>
<dbReference type="EMBL" id="KZ819665">
    <property type="protein sequence ID" value="PWN28648.1"/>
    <property type="molecule type" value="Genomic_DNA"/>
</dbReference>
<feature type="region of interest" description="Disordered" evidence="1">
    <location>
        <begin position="1"/>
        <end position="79"/>
    </location>
</feature>
<dbReference type="Proteomes" id="UP000245884">
    <property type="component" value="Unassembled WGS sequence"/>
</dbReference>
<evidence type="ECO:0008006" key="4">
    <source>
        <dbReference type="Google" id="ProtNLM"/>
    </source>
</evidence>
<evidence type="ECO:0000313" key="3">
    <source>
        <dbReference type="Proteomes" id="UP000245884"/>
    </source>
</evidence>
<keyword evidence="3" id="KW-1185">Reference proteome</keyword>